<dbReference type="Proteomes" id="UP000051733">
    <property type="component" value="Unassembled WGS sequence"/>
</dbReference>
<dbReference type="RefSeq" id="WP_057778448.1">
    <property type="nucleotide sequence ID" value="NZ_AYYY01000022.1"/>
</dbReference>
<accession>A0A0R2A5X3</accession>
<organism evidence="1 2">
    <name type="scientific">Paucilactobacillus vaccinostercus DSM 20634</name>
    <dbReference type="NCBI Taxonomy" id="1423813"/>
    <lineage>
        <taxon>Bacteria</taxon>
        <taxon>Bacillati</taxon>
        <taxon>Bacillota</taxon>
        <taxon>Bacilli</taxon>
        <taxon>Lactobacillales</taxon>
        <taxon>Lactobacillaceae</taxon>
        <taxon>Paucilactobacillus</taxon>
    </lineage>
</organism>
<dbReference type="AlphaFoldDB" id="A0A0R2A5X3"/>
<comment type="caution">
    <text evidence="1">The sequence shown here is derived from an EMBL/GenBank/DDBJ whole genome shotgun (WGS) entry which is preliminary data.</text>
</comment>
<sequence>MKFNKIFSDQLDHCYAIMRLTAQNHDYVVVASEEQQPCYAYDLNNNFKRTTVWSEVGGTMSLIQIPGTLNFLASQRFYPGFNSKACRIVKETFNGTSWDQTVIGDFPYVHRFDIIQHGDKYWFVGCSIANSKANTDDWSDPGKVWVGDYNDEIEAVENLHALDFTLTKNHGYKNMGTYSLITGVQGVYRLDYPTTDSDWKLTKLVSEETSDIVTADVNGDGENEYLTIEGFHGPYTRIYDASFNTLYKSEAISPFGHAIWGGQIGLQDYFVFGYRAGKQDLELINMKNGQINIQMIDKQVGPSNATVYRKDGTQYILSANRESNEVAIYEISDAN</sequence>
<name>A0A0R2A5X3_9LACO</name>
<reference evidence="1 2" key="1">
    <citation type="journal article" date="2015" name="Genome Announc.">
        <title>Expanding the biotechnology potential of lactobacilli through comparative genomics of 213 strains and associated genera.</title>
        <authorList>
            <person name="Sun Z."/>
            <person name="Harris H.M."/>
            <person name="McCann A."/>
            <person name="Guo C."/>
            <person name="Argimon S."/>
            <person name="Zhang W."/>
            <person name="Yang X."/>
            <person name="Jeffery I.B."/>
            <person name="Cooney J.C."/>
            <person name="Kagawa T.F."/>
            <person name="Liu W."/>
            <person name="Song Y."/>
            <person name="Salvetti E."/>
            <person name="Wrobel A."/>
            <person name="Rasinkangas P."/>
            <person name="Parkhill J."/>
            <person name="Rea M.C."/>
            <person name="O'Sullivan O."/>
            <person name="Ritari J."/>
            <person name="Douillard F.P."/>
            <person name="Paul Ross R."/>
            <person name="Yang R."/>
            <person name="Briner A.E."/>
            <person name="Felis G.E."/>
            <person name="de Vos W.M."/>
            <person name="Barrangou R."/>
            <person name="Klaenhammer T.R."/>
            <person name="Caufield P.W."/>
            <person name="Cui Y."/>
            <person name="Zhang H."/>
            <person name="O'Toole P.W."/>
        </authorList>
    </citation>
    <scope>NUCLEOTIDE SEQUENCE [LARGE SCALE GENOMIC DNA]</scope>
    <source>
        <strain evidence="1 2">DSM 20634</strain>
    </source>
</reference>
<dbReference type="OrthoDB" id="95664at2"/>
<evidence type="ECO:0000313" key="1">
    <source>
        <dbReference type="EMBL" id="KRM61730.1"/>
    </source>
</evidence>
<keyword evidence="2" id="KW-1185">Reference proteome</keyword>
<evidence type="ECO:0000313" key="2">
    <source>
        <dbReference type="Proteomes" id="UP000051733"/>
    </source>
</evidence>
<dbReference type="PATRIC" id="fig|1423813.3.peg.1423"/>
<gene>
    <name evidence="1" type="ORF">FC26_GL001399</name>
</gene>
<dbReference type="EMBL" id="AYYY01000022">
    <property type="protein sequence ID" value="KRM61730.1"/>
    <property type="molecule type" value="Genomic_DNA"/>
</dbReference>
<dbReference type="STRING" id="1423813.FC26_GL001399"/>
<proteinExistence type="predicted"/>
<protein>
    <submittedName>
        <fullName evidence="1">Uncharacterized protein</fullName>
    </submittedName>
</protein>